<dbReference type="GO" id="GO:0006633">
    <property type="term" value="P:fatty acid biosynthetic process"/>
    <property type="evidence" value="ECO:0007669"/>
    <property type="project" value="TreeGrafter"/>
</dbReference>
<reference evidence="3 4" key="1">
    <citation type="submission" date="2019-12" db="EMBL/GenBank/DDBJ databases">
        <title>The draft genomic sequence of strain Chitinophaga oryziterrae JCM 16595.</title>
        <authorList>
            <person name="Zhang X."/>
        </authorList>
    </citation>
    <scope>NUCLEOTIDE SEQUENCE [LARGE SCALE GENOMIC DNA]</scope>
    <source>
        <strain evidence="3 4">JCM 16595</strain>
    </source>
</reference>
<feature type="domain" description="Beta-ketoacyl synthase-like N-terminal" evidence="2">
    <location>
        <begin position="45"/>
        <end position="173"/>
    </location>
</feature>
<dbReference type="AlphaFoldDB" id="A0A6N8J6L1"/>
<keyword evidence="4" id="KW-1185">Reference proteome</keyword>
<dbReference type="Gene3D" id="3.40.47.10">
    <property type="match status" value="1"/>
</dbReference>
<keyword evidence="1" id="KW-0808">Transferase</keyword>
<dbReference type="InterPro" id="IPR000794">
    <property type="entry name" value="Beta-ketoacyl_synthase"/>
</dbReference>
<evidence type="ECO:0000313" key="3">
    <source>
        <dbReference type="EMBL" id="MVT40905.1"/>
    </source>
</evidence>
<sequence>MSIYIQGTGCVSPLETAAEGLFPAVVNPAYDGARLKVSDPDYKQWIDIKQIRRMSRIIKMGVAAAKLSLQEAGVEKPDAIITGTAYGCLDDTGVFLTKMINQQEEMLTPTSFIQSTHNTVAGQIALMLSCHAYNNTFVHKGFSFESALLDSIMILKEGKSKHILMGGMDELTTHSFNIISRFNRFKKEPITHTELLHSTTPGTIAGEGAACFVLGTEKGDNSYARLTGLTTSYKPGSTAEIAADIIAFLAVHEITQEDIDLLITGRNGDSEEDVWYEHVESTLFPGQAVGCFKHLCGEYPTASSFGMWVGCKVLSSGQVPATVLFKGKTREKIKKVLIYNHYKGTHHSLILLTGC</sequence>
<evidence type="ECO:0000256" key="1">
    <source>
        <dbReference type="ARBA" id="ARBA00022679"/>
    </source>
</evidence>
<organism evidence="3 4">
    <name type="scientific">Chitinophaga oryziterrae</name>
    <dbReference type="NCBI Taxonomy" id="1031224"/>
    <lineage>
        <taxon>Bacteria</taxon>
        <taxon>Pseudomonadati</taxon>
        <taxon>Bacteroidota</taxon>
        <taxon>Chitinophagia</taxon>
        <taxon>Chitinophagales</taxon>
        <taxon>Chitinophagaceae</taxon>
        <taxon>Chitinophaga</taxon>
    </lineage>
</organism>
<proteinExistence type="predicted"/>
<dbReference type="PANTHER" id="PTHR11712">
    <property type="entry name" value="POLYKETIDE SYNTHASE-RELATED"/>
    <property type="match status" value="1"/>
</dbReference>
<gene>
    <name evidence="3" type="ORF">GO495_09970</name>
</gene>
<dbReference type="Proteomes" id="UP000468388">
    <property type="component" value="Unassembled WGS sequence"/>
</dbReference>
<dbReference type="InterPro" id="IPR014030">
    <property type="entry name" value="Ketoacyl_synth_N"/>
</dbReference>
<dbReference type="RefSeq" id="WP_157299535.1">
    <property type="nucleotide sequence ID" value="NZ_BAAAZB010000010.1"/>
</dbReference>
<dbReference type="PANTHER" id="PTHR11712:SF336">
    <property type="entry name" value="3-OXOACYL-[ACYL-CARRIER-PROTEIN] SYNTHASE, MITOCHONDRIAL"/>
    <property type="match status" value="1"/>
</dbReference>
<comment type="caution">
    <text evidence="3">The sequence shown here is derived from an EMBL/GenBank/DDBJ whole genome shotgun (WGS) entry which is preliminary data.</text>
</comment>
<dbReference type="SUPFAM" id="SSF53901">
    <property type="entry name" value="Thiolase-like"/>
    <property type="match status" value="2"/>
</dbReference>
<protein>
    <submittedName>
        <fullName evidence="3">Beta-ketoacyl synthase</fullName>
    </submittedName>
</protein>
<evidence type="ECO:0000313" key="4">
    <source>
        <dbReference type="Proteomes" id="UP000468388"/>
    </source>
</evidence>
<dbReference type="Pfam" id="PF13723">
    <property type="entry name" value="Ketoacyl-synt_2"/>
    <property type="match status" value="1"/>
</dbReference>
<dbReference type="GO" id="GO:0004315">
    <property type="term" value="F:3-oxoacyl-[acyl-carrier-protein] synthase activity"/>
    <property type="evidence" value="ECO:0007669"/>
    <property type="project" value="TreeGrafter"/>
</dbReference>
<evidence type="ECO:0000259" key="2">
    <source>
        <dbReference type="Pfam" id="PF13723"/>
    </source>
</evidence>
<accession>A0A6N8J6L1</accession>
<dbReference type="InterPro" id="IPR016039">
    <property type="entry name" value="Thiolase-like"/>
</dbReference>
<name>A0A6N8J6L1_9BACT</name>
<dbReference type="OrthoDB" id="1404523at2"/>
<dbReference type="EMBL" id="WRXO01000002">
    <property type="protein sequence ID" value="MVT40905.1"/>
    <property type="molecule type" value="Genomic_DNA"/>
</dbReference>